<comment type="caution">
    <text evidence="1">The sequence shown here is derived from an EMBL/GenBank/DDBJ whole genome shotgun (WGS) entry which is preliminary data.</text>
</comment>
<evidence type="ECO:0000313" key="1">
    <source>
        <dbReference type="EMBL" id="KAL2345573.1"/>
    </source>
</evidence>
<reference evidence="1 2" key="1">
    <citation type="submission" date="2024-08" db="EMBL/GenBank/DDBJ databases">
        <title>Insights into the chromosomal genome structure of Flemingia macrophylla.</title>
        <authorList>
            <person name="Ding Y."/>
            <person name="Zhao Y."/>
            <person name="Bi W."/>
            <person name="Wu M."/>
            <person name="Zhao G."/>
            <person name="Gong Y."/>
            <person name="Li W."/>
            <person name="Zhang P."/>
        </authorList>
    </citation>
    <scope>NUCLEOTIDE SEQUENCE [LARGE SCALE GENOMIC DNA]</scope>
    <source>
        <strain evidence="1">DYQJB</strain>
        <tissue evidence="1">Leaf</tissue>
    </source>
</reference>
<keyword evidence="2" id="KW-1185">Reference proteome</keyword>
<dbReference type="Proteomes" id="UP001603857">
    <property type="component" value="Unassembled WGS sequence"/>
</dbReference>
<gene>
    <name evidence="1" type="ORF">Fmac_006858</name>
</gene>
<name>A0ABD1NDB5_9FABA</name>
<evidence type="ECO:0000313" key="2">
    <source>
        <dbReference type="Proteomes" id="UP001603857"/>
    </source>
</evidence>
<proteinExistence type="predicted"/>
<sequence length="66" mass="7473">MCLNGFAYNKGHVKDRIQKSLFHISHHVSNSLAIEEVVPSKGLVVVGDVKDGDFVSMEKLKLSFWW</sequence>
<dbReference type="EMBL" id="JBGMDY010000002">
    <property type="protein sequence ID" value="KAL2345573.1"/>
    <property type="molecule type" value="Genomic_DNA"/>
</dbReference>
<dbReference type="AlphaFoldDB" id="A0ABD1NDB5"/>
<protein>
    <submittedName>
        <fullName evidence="1">Uncharacterized protein</fullName>
    </submittedName>
</protein>
<organism evidence="1 2">
    <name type="scientific">Flemingia macrophylla</name>
    <dbReference type="NCBI Taxonomy" id="520843"/>
    <lineage>
        <taxon>Eukaryota</taxon>
        <taxon>Viridiplantae</taxon>
        <taxon>Streptophyta</taxon>
        <taxon>Embryophyta</taxon>
        <taxon>Tracheophyta</taxon>
        <taxon>Spermatophyta</taxon>
        <taxon>Magnoliopsida</taxon>
        <taxon>eudicotyledons</taxon>
        <taxon>Gunneridae</taxon>
        <taxon>Pentapetalae</taxon>
        <taxon>rosids</taxon>
        <taxon>fabids</taxon>
        <taxon>Fabales</taxon>
        <taxon>Fabaceae</taxon>
        <taxon>Papilionoideae</taxon>
        <taxon>50 kb inversion clade</taxon>
        <taxon>NPAAA clade</taxon>
        <taxon>indigoferoid/millettioid clade</taxon>
        <taxon>Phaseoleae</taxon>
        <taxon>Flemingia</taxon>
    </lineage>
</organism>
<accession>A0ABD1NDB5</accession>